<dbReference type="EMBL" id="JAEHOC010000058">
    <property type="protein sequence ID" value="KAG2425178.1"/>
    <property type="molecule type" value="Genomic_DNA"/>
</dbReference>
<evidence type="ECO:0000256" key="1">
    <source>
        <dbReference type="SAM" id="MobiDB-lite"/>
    </source>
</evidence>
<reference evidence="2" key="1">
    <citation type="journal article" date="2020" name="bioRxiv">
        <title>Comparative genomics of Chlamydomonas.</title>
        <authorList>
            <person name="Craig R.J."/>
            <person name="Hasan A.R."/>
            <person name="Ness R.W."/>
            <person name="Keightley P.D."/>
        </authorList>
    </citation>
    <scope>NUCLEOTIDE SEQUENCE</scope>
    <source>
        <strain evidence="2">SAG 7.73</strain>
    </source>
</reference>
<evidence type="ECO:0000313" key="2">
    <source>
        <dbReference type="EMBL" id="KAG2425178.1"/>
    </source>
</evidence>
<protein>
    <submittedName>
        <fullName evidence="2">Uncharacterized protein</fullName>
    </submittedName>
</protein>
<dbReference type="AlphaFoldDB" id="A0A835SKI2"/>
<feature type="compositionally biased region" description="Low complexity" evidence="1">
    <location>
        <begin position="327"/>
        <end position="339"/>
    </location>
</feature>
<comment type="caution">
    <text evidence="2">The sequence shown here is derived from an EMBL/GenBank/DDBJ whole genome shotgun (WGS) entry which is preliminary data.</text>
</comment>
<feature type="region of interest" description="Disordered" evidence="1">
    <location>
        <begin position="327"/>
        <end position="372"/>
    </location>
</feature>
<accession>A0A835SKI2</accession>
<name>A0A835SKI2_CHLIN</name>
<dbReference type="Proteomes" id="UP000650467">
    <property type="component" value="Unassembled WGS sequence"/>
</dbReference>
<evidence type="ECO:0000313" key="3">
    <source>
        <dbReference type="Proteomes" id="UP000650467"/>
    </source>
</evidence>
<proteinExistence type="predicted"/>
<keyword evidence="3" id="KW-1185">Reference proteome</keyword>
<sequence length="372" mass="40427">MSFTLTYWSEPNDGSAAVPTALAPSITWLNETTAVIAQNLTVEQFNSSYLFGVCVSSASRAIKADELAFVVAPHLKEVYNVSSGAPEVVGSIFYPMSISIKLADAAVAVRASACDMGAPQSLLDEFSMNVKEDANLLMMYSWTVTWMPVTYPSPPPSSPPSQQAEPGPLDFLLTYVLYDSPSWNAIANFSALAPSITWRDEYTAVLAYKMTVQQYSAPYLLILCVSAAPTIDAEALGFTIDRNHRTLRNAFSASPSITRLDNSSDSSTIRMGDAQLPITTAEECLDNNRGHSLPVGIISSLPNANMIIMYQWTVTWRPINHAAALSSEPSAAAAHRQQAPSPPPRPAAAPRRRAPPPRFRANRGMLRNRRNA</sequence>
<organism evidence="2 3">
    <name type="scientific">Chlamydomonas incerta</name>
    <dbReference type="NCBI Taxonomy" id="51695"/>
    <lineage>
        <taxon>Eukaryota</taxon>
        <taxon>Viridiplantae</taxon>
        <taxon>Chlorophyta</taxon>
        <taxon>core chlorophytes</taxon>
        <taxon>Chlorophyceae</taxon>
        <taxon>CS clade</taxon>
        <taxon>Chlamydomonadales</taxon>
        <taxon>Chlamydomonadaceae</taxon>
        <taxon>Chlamydomonas</taxon>
    </lineage>
</organism>
<gene>
    <name evidence="2" type="ORF">HXX76_013932</name>
</gene>